<dbReference type="RefSeq" id="WP_008679043.1">
    <property type="nucleotide sequence ID" value="NZ_CABKOG010000003.1"/>
</dbReference>
<organism evidence="1 2">
    <name type="scientific">Clostridium tertium</name>
    <dbReference type="NCBI Taxonomy" id="1559"/>
    <lineage>
        <taxon>Bacteria</taxon>
        <taxon>Bacillati</taxon>
        <taxon>Bacillota</taxon>
        <taxon>Clostridia</taxon>
        <taxon>Eubacteriales</taxon>
        <taxon>Clostridiaceae</taxon>
        <taxon>Clostridium</taxon>
    </lineage>
</organism>
<evidence type="ECO:0000313" key="1">
    <source>
        <dbReference type="EMBL" id="MDC4240007.1"/>
    </source>
</evidence>
<reference evidence="1" key="1">
    <citation type="submission" date="2022-05" db="EMBL/GenBank/DDBJ databases">
        <title>Draft genome sequence of Clostridium tertium strain CP3 isolated from Peru.</title>
        <authorList>
            <person name="Hurtado R."/>
            <person name="Lima L."/>
            <person name="Sousa T."/>
            <person name="Jaiswal A.K."/>
            <person name="Tiwari S."/>
            <person name="Maturrano L."/>
            <person name="Brenig B."/>
            <person name="Azevedo V."/>
        </authorList>
    </citation>
    <scope>NUCLEOTIDE SEQUENCE</scope>
    <source>
        <strain evidence="1">CP3</strain>
    </source>
</reference>
<dbReference type="Proteomes" id="UP001141183">
    <property type="component" value="Unassembled WGS sequence"/>
</dbReference>
<evidence type="ECO:0000313" key="2">
    <source>
        <dbReference type="Proteomes" id="UP001141183"/>
    </source>
</evidence>
<keyword evidence="2" id="KW-1185">Reference proteome</keyword>
<proteinExistence type="predicted"/>
<dbReference type="EMBL" id="JAMRYU010000006">
    <property type="protein sequence ID" value="MDC4240007.1"/>
    <property type="molecule type" value="Genomic_DNA"/>
</dbReference>
<gene>
    <name evidence="1" type="ORF">NE398_07505</name>
</gene>
<comment type="caution">
    <text evidence="1">The sequence shown here is derived from an EMBL/GenBank/DDBJ whole genome shotgun (WGS) entry which is preliminary data.</text>
</comment>
<accession>A0A9X4B0S8</accession>
<sequence>MSKLMRKVKRNFKRKKMKSNLLFEMADDFMDIVHNAKLYKKINKAKRKMK</sequence>
<protein>
    <submittedName>
        <fullName evidence="1">Uncharacterized protein</fullName>
    </submittedName>
</protein>
<dbReference type="AlphaFoldDB" id="A0A9X4B0S8"/>
<name>A0A9X4B0S8_9CLOT</name>